<evidence type="ECO:0000256" key="6">
    <source>
        <dbReference type="ARBA" id="ARBA00022679"/>
    </source>
</evidence>
<feature type="region of interest" description="Disordered" evidence="13">
    <location>
        <begin position="975"/>
        <end position="1053"/>
    </location>
</feature>
<dbReference type="GO" id="GO:0004674">
    <property type="term" value="F:protein serine/threonine kinase activity"/>
    <property type="evidence" value="ECO:0007669"/>
    <property type="project" value="UniProtKB-KW"/>
</dbReference>
<feature type="compositionally biased region" description="Low complexity" evidence="13">
    <location>
        <begin position="613"/>
        <end position="638"/>
    </location>
</feature>
<keyword evidence="16" id="KW-1185">Reference proteome</keyword>
<feature type="region of interest" description="Disordered" evidence="13">
    <location>
        <begin position="16"/>
        <end position="173"/>
    </location>
</feature>
<dbReference type="SUPFAM" id="SSF56112">
    <property type="entry name" value="Protein kinase-like (PK-like)"/>
    <property type="match status" value="1"/>
</dbReference>
<evidence type="ECO:0000256" key="5">
    <source>
        <dbReference type="ARBA" id="ARBA00022527"/>
    </source>
</evidence>
<comment type="subcellular location">
    <subcellularLocation>
        <location evidence="1">Cytoplasm</location>
    </subcellularLocation>
</comment>
<feature type="compositionally biased region" description="Low complexity" evidence="13">
    <location>
        <begin position="975"/>
        <end position="994"/>
    </location>
</feature>
<feature type="compositionally biased region" description="Low complexity" evidence="13">
    <location>
        <begin position="1018"/>
        <end position="1037"/>
    </location>
</feature>
<keyword evidence="6" id="KW-0808">Transferase</keyword>
<evidence type="ECO:0000256" key="10">
    <source>
        <dbReference type="ARBA" id="ARBA00047899"/>
    </source>
</evidence>
<organism evidence="15 16">
    <name type="scientific">Linnemannia schmuckeri</name>
    <dbReference type="NCBI Taxonomy" id="64567"/>
    <lineage>
        <taxon>Eukaryota</taxon>
        <taxon>Fungi</taxon>
        <taxon>Fungi incertae sedis</taxon>
        <taxon>Mucoromycota</taxon>
        <taxon>Mortierellomycotina</taxon>
        <taxon>Mortierellomycetes</taxon>
        <taxon>Mortierellales</taxon>
        <taxon>Mortierellaceae</taxon>
        <taxon>Linnemannia</taxon>
    </lineage>
</organism>
<feature type="compositionally biased region" description="Polar residues" evidence="13">
    <location>
        <begin position="541"/>
        <end position="551"/>
    </location>
</feature>
<feature type="region of interest" description="Disordered" evidence="13">
    <location>
        <begin position="521"/>
        <end position="655"/>
    </location>
</feature>
<accession>A0A9P5V443</accession>
<evidence type="ECO:0000256" key="2">
    <source>
        <dbReference type="ARBA" id="ARBA00010791"/>
    </source>
</evidence>
<feature type="compositionally biased region" description="Gly residues" evidence="13">
    <location>
        <begin position="1008"/>
        <end position="1017"/>
    </location>
</feature>
<feature type="compositionally biased region" description="Polar residues" evidence="13">
    <location>
        <begin position="138"/>
        <end position="147"/>
    </location>
</feature>
<evidence type="ECO:0000256" key="9">
    <source>
        <dbReference type="ARBA" id="ARBA00022840"/>
    </source>
</evidence>
<dbReference type="PROSITE" id="PS00108">
    <property type="entry name" value="PROTEIN_KINASE_ST"/>
    <property type="match status" value="1"/>
</dbReference>
<evidence type="ECO:0000256" key="8">
    <source>
        <dbReference type="ARBA" id="ARBA00022777"/>
    </source>
</evidence>
<dbReference type="AlphaFoldDB" id="A0A9P5V443"/>
<evidence type="ECO:0000313" key="16">
    <source>
        <dbReference type="Proteomes" id="UP000748756"/>
    </source>
</evidence>
<proteinExistence type="inferred from homology"/>
<keyword evidence="8" id="KW-0418">Kinase</keyword>
<feature type="compositionally biased region" description="Low complexity" evidence="13">
    <location>
        <begin position="560"/>
        <end position="577"/>
    </location>
</feature>
<name>A0A9P5V443_9FUNG</name>
<dbReference type="InterPro" id="IPR011009">
    <property type="entry name" value="Kinase-like_dom_sf"/>
</dbReference>
<dbReference type="EMBL" id="JAAAUQ010001746">
    <property type="protein sequence ID" value="KAF9134540.1"/>
    <property type="molecule type" value="Genomic_DNA"/>
</dbReference>
<evidence type="ECO:0000256" key="12">
    <source>
        <dbReference type="PROSITE-ProRule" id="PRU10141"/>
    </source>
</evidence>
<feature type="compositionally biased region" description="Polar residues" evidence="13">
    <location>
        <begin position="593"/>
        <end position="611"/>
    </location>
</feature>
<dbReference type="FunFam" id="1.10.510.10:FF:001222">
    <property type="entry name" value="Serine/threonine-protein kinase ppk25"/>
    <property type="match status" value="1"/>
</dbReference>
<evidence type="ECO:0000256" key="11">
    <source>
        <dbReference type="ARBA" id="ARBA00048679"/>
    </source>
</evidence>
<keyword evidence="4" id="KW-0963">Cytoplasm</keyword>
<evidence type="ECO:0000256" key="13">
    <source>
        <dbReference type="SAM" id="MobiDB-lite"/>
    </source>
</evidence>
<keyword evidence="7 12" id="KW-0547">Nucleotide-binding</keyword>
<feature type="compositionally biased region" description="Basic and acidic residues" evidence="13">
    <location>
        <begin position="148"/>
        <end position="160"/>
    </location>
</feature>
<keyword evidence="9 12" id="KW-0067">ATP-binding</keyword>
<evidence type="ECO:0000256" key="3">
    <source>
        <dbReference type="ARBA" id="ARBA00012513"/>
    </source>
</evidence>
<evidence type="ECO:0000313" key="15">
    <source>
        <dbReference type="EMBL" id="KAF9134540.1"/>
    </source>
</evidence>
<protein>
    <recommendedName>
        <fullName evidence="3">non-specific serine/threonine protein kinase</fullName>
        <ecNumber evidence="3">2.7.11.1</ecNumber>
    </recommendedName>
</protein>
<evidence type="ECO:0000256" key="7">
    <source>
        <dbReference type="ARBA" id="ARBA00022741"/>
    </source>
</evidence>
<dbReference type="PROSITE" id="PS00107">
    <property type="entry name" value="PROTEIN_KINASE_ATP"/>
    <property type="match status" value="1"/>
</dbReference>
<comment type="caution">
    <text evidence="15">The sequence shown here is derived from an EMBL/GenBank/DDBJ whole genome shotgun (WGS) entry which is preliminary data.</text>
</comment>
<dbReference type="Proteomes" id="UP000748756">
    <property type="component" value="Unassembled WGS sequence"/>
</dbReference>
<dbReference type="FunFam" id="3.30.200.20:FF:000003">
    <property type="entry name" value="Non-specific serine/threonine protein kinase"/>
    <property type="match status" value="1"/>
</dbReference>
<comment type="similarity">
    <text evidence="2">Belongs to the protein kinase superfamily. CAMK Ser/Thr protein kinase family. NIM1 subfamily.</text>
</comment>
<gene>
    <name evidence="15" type="ORF">BG015_003395</name>
</gene>
<dbReference type="GO" id="GO:0035556">
    <property type="term" value="P:intracellular signal transduction"/>
    <property type="evidence" value="ECO:0007669"/>
    <property type="project" value="TreeGrafter"/>
</dbReference>
<comment type="catalytic activity">
    <reaction evidence="10">
        <text>L-threonyl-[protein] + ATP = O-phospho-L-threonyl-[protein] + ADP + H(+)</text>
        <dbReference type="Rhea" id="RHEA:46608"/>
        <dbReference type="Rhea" id="RHEA-COMP:11060"/>
        <dbReference type="Rhea" id="RHEA-COMP:11605"/>
        <dbReference type="ChEBI" id="CHEBI:15378"/>
        <dbReference type="ChEBI" id="CHEBI:30013"/>
        <dbReference type="ChEBI" id="CHEBI:30616"/>
        <dbReference type="ChEBI" id="CHEBI:61977"/>
        <dbReference type="ChEBI" id="CHEBI:456216"/>
        <dbReference type="EC" id="2.7.11.1"/>
    </reaction>
</comment>
<feature type="region of interest" description="Disordered" evidence="13">
    <location>
        <begin position="1091"/>
        <end position="1144"/>
    </location>
</feature>
<dbReference type="PANTHER" id="PTHR24346:SF82">
    <property type="entry name" value="KP78A-RELATED"/>
    <property type="match status" value="1"/>
</dbReference>
<feature type="binding site" evidence="12">
    <location>
        <position position="204"/>
    </location>
    <ligand>
        <name>ATP</name>
        <dbReference type="ChEBI" id="CHEBI:30616"/>
    </ligand>
</feature>
<dbReference type="Pfam" id="PF00069">
    <property type="entry name" value="Pkinase"/>
    <property type="match status" value="1"/>
</dbReference>
<dbReference type="PROSITE" id="PS50011">
    <property type="entry name" value="PROTEIN_KINASE_DOM"/>
    <property type="match status" value="1"/>
</dbReference>
<dbReference type="GO" id="GO:0005737">
    <property type="term" value="C:cytoplasm"/>
    <property type="evidence" value="ECO:0007669"/>
    <property type="project" value="UniProtKB-SubCell"/>
</dbReference>
<keyword evidence="5" id="KW-0723">Serine/threonine-protein kinase</keyword>
<feature type="compositionally biased region" description="Basic residues" evidence="13">
    <location>
        <begin position="1093"/>
        <end position="1112"/>
    </location>
</feature>
<feature type="compositionally biased region" description="Low complexity" evidence="13">
    <location>
        <begin position="112"/>
        <end position="135"/>
    </location>
</feature>
<dbReference type="PANTHER" id="PTHR24346">
    <property type="entry name" value="MAP/MICROTUBULE AFFINITY-REGULATING KINASE"/>
    <property type="match status" value="1"/>
</dbReference>
<evidence type="ECO:0000256" key="1">
    <source>
        <dbReference type="ARBA" id="ARBA00004496"/>
    </source>
</evidence>
<feature type="compositionally biased region" description="Polar residues" evidence="13">
    <location>
        <begin position="17"/>
        <end position="29"/>
    </location>
</feature>
<dbReference type="EC" id="2.7.11.1" evidence="3"/>
<comment type="catalytic activity">
    <reaction evidence="11">
        <text>L-seryl-[protein] + ATP = O-phospho-L-seryl-[protein] + ADP + H(+)</text>
        <dbReference type="Rhea" id="RHEA:17989"/>
        <dbReference type="Rhea" id="RHEA-COMP:9863"/>
        <dbReference type="Rhea" id="RHEA-COMP:11604"/>
        <dbReference type="ChEBI" id="CHEBI:15378"/>
        <dbReference type="ChEBI" id="CHEBI:29999"/>
        <dbReference type="ChEBI" id="CHEBI:30616"/>
        <dbReference type="ChEBI" id="CHEBI:83421"/>
        <dbReference type="ChEBI" id="CHEBI:456216"/>
        <dbReference type="EC" id="2.7.11.1"/>
    </reaction>
</comment>
<dbReference type="SMART" id="SM00220">
    <property type="entry name" value="S_TKc"/>
    <property type="match status" value="1"/>
</dbReference>
<evidence type="ECO:0000256" key="4">
    <source>
        <dbReference type="ARBA" id="ARBA00022490"/>
    </source>
</evidence>
<feature type="compositionally biased region" description="Low complexity" evidence="13">
    <location>
        <begin position="63"/>
        <end position="73"/>
    </location>
</feature>
<feature type="compositionally biased region" description="Low complexity" evidence="13">
    <location>
        <begin position="939"/>
        <end position="962"/>
    </location>
</feature>
<sequence length="1199" mass="130637">MATEQRIHSEIAALAMTNISSSKPSSPVTNGRCGVSDKDSAQSPSSQRYRPGRSQPPGQHHPTQPYVHQQKQPQYHHHSPSHPTSTVDARSHQVYYSHDPQLQQQHQHKHQQQQQHAQQPQPQHMQQQQQQYAHQQHSKVQANQSRRASSDRGSTRDCSKSKPVAPSKPEYVGPYLLGKTLGKGSSGCVKLARHRRTNEQVAIKIISKASLANRAAVNRGIEREIAIMKLINHPHVIRLYDVYETEKELFLIMEYVSGGELFEYLVNKGRLDEPEALRFFQQIIVGLAFCHKRKICHRDLKPENLLLDHRRNVKIADFGMASLQKSGRLLETSCGSPHYASPEVVTGMKYDGSSSDIWSCGIILYALLTGHLPFDDENIRQLLSKVKSGKFYMPTDISASARDLISRMLTVNPRRRITMQGVMMHPWFTLVNLERNTLGEPAQDPDVIRSMVVEELDAEIIRHMRWLFAPGPSHSDPEAKEVFDEGALLSEIQEKMTNSEENMEKLFYRLLSQHKTELLENYSGDDSDTVPDAPRRRADSFPTSTIGSLRSATPDFNRVPLSPGESPLTSPGSPLSPIIKGVDPTPLTLNPDPVSSVTNGIKRNQSPTKSLASGPTSTKDSTSTSRRGSDESTIMRSRSSSDRDRVSTSSTTGDSDIIAEPAVVVIGNKDDRKAPFSPKLTPVSGSIHESLMTVSIKPYQQAVTTMTGSCHPLAHIPTLTSQLPPVHPTTEATVNGHGGETKVFEVATSPQDSIEQQVMSTQISENSHCSSTARSALPPYQFIGGPGFSSKASSNEKILPGASSIRSQRPVLHPLDVKTSAGMTTMNVSASQHSRKFSEGTSSICSVTSIAPIAPKRPWFARLFDFKPQPLSFKSKLSAVETQERVEFILRDLFQPSVRIDYPKKPSFGLKCWFDGGVIDDQRAKAVKFKVDITEKAISSSSGSNNNNNGNTSSSSTMSSSAMAAILASVEQTATTTNTTSNGTTTHVNGTHSGRSTNNSTFRNIFKAGGGGGGRGGSSSTSSSSSSCAATNSSSTSRPGSVLRRGDCSGSNDTATAAHAAAAAAAAASSGRRASDGGSILSHFAARLPFNSSHHHHDHHHPRHSSQQHNHSHPYPIPPTHSRGHRHSVHEGITQPGHPGHLAPPPSPLKIVKVTLNQQQGANSTLKKIFERLCEVWDSHYHFSQEHPSAATAAGATTA</sequence>
<dbReference type="InterPro" id="IPR017441">
    <property type="entry name" value="Protein_kinase_ATP_BS"/>
</dbReference>
<dbReference type="CDD" id="cd14081">
    <property type="entry name" value="STKc_BRSK1_2"/>
    <property type="match status" value="1"/>
</dbReference>
<dbReference type="InterPro" id="IPR008271">
    <property type="entry name" value="Ser/Thr_kinase_AS"/>
</dbReference>
<dbReference type="InterPro" id="IPR000719">
    <property type="entry name" value="Prot_kinase_dom"/>
</dbReference>
<dbReference type="OrthoDB" id="504170at2759"/>
<dbReference type="Gene3D" id="1.10.510.10">
    <property type="entry name" value="Transferase(Phosphotransferase) domain 1"/>
    <property type="match status" value="1"/>
</dbReference>
<reference evidence="15" key="1">
    <citation type="journal article" date="2020" name="Fungal Divers.">
        <title>Resolving the Mortierellaceae phylogeny through synthesis of multi-gene phylogenetics and phylogenomics.</title>
        <authorList>
            <person name="Vandepol N."/>
            <person name="Liber J."/>
            <person name="Desiro A."/>
            <person name="Na H."/>
            <person name="Kennedy M."/>
            <person name="Barry K."/>
            <person name="Grigoriev I.V."/>
            <person name="Miller A.N."/>
            <person name="O'Donnell K."/>
            <person name="Stajich J.E."/>
            <person name="Bonito G."/>
        </authorList>
    </citation>
    <scope>NUCLEOTIDE SEQUENCE</scope>
    <source>
        <strain evidence="15">NRRL 6426</strain>
    </source>
</reference>
<evidence type="ECO:0000259" key="14">
    <source>
        <dbReference type="PROSITE" id="PS50011"/>
    </source>
</evidence>
<feature type="region of interest" description="Disordered" evidence="13">
    <location>
        <begin position="938"/>
        <end position="962"/>
    </location>
</feature>
<dbReference type="GO" id="GO:0005524">
    <property type="term" value="F:ATP binding"/>
    <property type="evidence" value="ECO:0007669"/>
    <property type="project" value="UniProtKB-UniRule"/>
</dbReference>
<feature type="domain" description="Protein kinase" evidence="14">
    <location>
        <begin position="175"/>
        <end position="428"/>
    </location>
</feature>